<dbReference type="EMBL" id="VYRZ01000001">
    <property type="protein sequence ID" value="KAA9089849.1"/>
    <property type="molecule type" value="Genomic_DNA"/>
</dbReference>
<dbReference type="Pfam" id="PF10708">
    <property type="entry name" value="DUF2510"/>
    <property type="match status" value="1"/>
</dbReference>
<feature type="region of interest" description="Disordered" evidence="1">
    <location>
        <begin position="243"/>
        <end position="262"/>
    </location>
</feature>
<organism evidence="4 5">
    <name type="scientific">Microbacterium radiodurans</name>
    <dbReference type="NCBI Taxonomy" id="661398"/>
    <lineage>
        <taxon>Bacteria</taxon>
        <taxon>Bacillati</taxon>
        <taxon>Actinomycetota</taxon>
        <taxon>Actinomycetes</taxon>
        <taxon>Micrococcales</taxon>
        <taxon>Microbacteriaceae</taxon>
        <taxon>Microbacterium</taxon>
    </lineage>
</organism>
<dbReference type="OrthoDB" id="5244233at2"/>
<sequence length="401" mass="42076">MNDVPESNPTAPAAWHPDPSGARQLRYWDGLRWTDHVAPYPSTQPANAAATTAEPDSAPAATAHPQPGGTAQPQDLPRREQPHRTQPGQKVMTRMTWGVLAVTALVVVGTVGTVGWTIGSANAAAVSEAPDVLDAFLAAATADDPGWTEYASPGYVAVSGSATPLFGDADAAEELGLSVSYETRDILYGVRGTAGNASPAGADSARALVDLTYEFAADETVHTATSTRAIWLTRPYYYGEDAPSGVRDGETPTAIGPWRVTGAAPPPTYEEEIAETTTFAPAAIDQACYSSEIVLSQMSEIARRQGALAPVCLSGGASTMFGDDIDIDTLAASFPVITSETPLTDLMGWADDPNMPSAIEQYRLTAGEVDYVFVLASTAVGGAITSDSERRIILIEKAETR</sequence>
<dbReference type="InterPro" id="IPR018929">
    <property type="entry name" value="DUF2510"/>
</dbReference>
<feature type="compositionally biased region" description="Polar residues" evidence="1">
    <location>
        <begin position="41"/>
        <end position="50"/>
    </location>
</feature>
<evidence type="ECO:0000313" key="4">
    <source>
        <dbReference type="EMBL" id="KAA9089849.1"/>
    </source>
</evidence>
<feature type="region of interest" description="Disordered" evidence="1">
    <location>
        <begin position="36"/>
        <end position="91"/>
    </location>
</feature>
<feature type="region of interest" description="Disordered" evidence="1">
    <location>
        <begin position="1"/>
        <end position="23"/>
    </location>
</feature>
<name>A0A5J5IVX1_9MICO</name>
<dbReference type="Proteomes" id="UP000327039">
    <property type="component" value="Unassembled WGS sequence"/>
</dbReference>
<comment type="caution">
    <text evidence="4">The sequence shown here is derived from an EMBL/GenBank/DDBJ whole genome shotgun (WGS) entry which is preliminary data.</text>
</comment>
<feature type="compositionally biased region" description="Polar residues" evidence="1">
    <location>
        <begin position="1"/>
        <end position="10"/>
    </location>
</feature>
<keyword evidence="2" id="KW-0812">Transmembrane</keyword>
<evidence type="ECO:0000259" key="3">
    <source>
        <dbReference type="Pfam" id="PF10708"/>
    </source>
</evidence>
<evidence type="ECO:0000256" key="2">
    <source>
        <dbReference type="SAM" id="Phobius"/>
    </source>
</evidence>
<keyword evidence="2" id="KW-1133">Transmembrane helix</keyword>
<protein>
    <submittedName>
        <fullName evidence="4">DUF2510 domain-containing protein</fullName>
    </submittedName>
</protein>
<dbReference type="AlphaFoldDB" id="A0A5J5IVX1"/>
<dbReference type="RefSeq" id="WP_150418479.1">
    <property type="nucleotide sequence ID" value="NZ_VYRZ01000001.1"/>
</dbReference>
<evidence type="ECO:0000313" key="5">
    <source>
        <dbReference type="Proteomes" id="UP000327039"/>
    </source>
</evidence>
<gene>
    <name evidence="4" type="ORF">F6B42_05190</name>
</gene>
<keyword evidence="2" id="KW-0472">Membrane</keyword>
<evidence type="ECO:0000256" key="1">
    <source>
        <dbReference type="SAM" id="MobiDB-lite"/>
    </source>
</evidence>
<feature type="transmembrane region" description="Helical" evidence="2">
    <location>
        <begin position="97"/>
        <end position="118"/>
    </location>
</feature>
<reference evidence="5" key="1">
    <citation type="submission" date="2019-09" db="EMBL/GenBank/DDBJ databases">
        <title>Mumia zhuanghuii sp. nov. isolated from the intestinal contents of plateau pika (Ochotona curzoniae) in the Qinghai-Tibet plateau of China.</title>
        <authorList>
            <person name="Tian Z."/>
        </authorList>
    </citation>
    <scope>NUCLEOTIDE SEQUENCE [LARGE SCALE GENOMIC DNA]</scope>
    <source>
        <strain evidence="5">DSM 25564</strain>
    </source>
</reference>
<accession>A0A5J5IVX1</accession>
<feature type="domain" description="DUF2510" evidence="3">
    <location>
        <begin position="13"/>
        <end position="46"/>
    </location>
</feature>
<keyword evidence="5" id="KW-1185">Reference proteome</keyword>
<proteinExistence type="predicted"/>